<dbReference type="NCBIfam" id="TIGR02608">
    <property type="entry name" value="delta_60_rpt"/>
    <property type="match status" value="6"/>
</dbReference>
<feature type="signal peptide" evidence="1">
    <location>
        <begin position="1"/>
        <end position="31"/>
    </location>
</feature>
<dbReference type="RefSeq" id="WP_261693696.1">
    <property type="nucleotide sequence ID" value="NZ_CP104694.1"/>
</dbReference>
<protein>
    <recommendedName>
        <fullName evidence="4">Delta-60 repeat protein</fullName>
    </recommendedName>
</protein>
<sequence>MKHTKRRAALHLGQWILAIGSAIGATLPVQAQNGPPGVLDPAFGSAGKAITDFFGASDQLRAVTPLPDGRFLAAGVVISPNATGNGSSPNVVVARFLPDGRTDPAFGTAGVFAFDHDGGTDEAHAMTVLSDRSILVSGVISTSSHSDFGLVKLTPSGALDTRFGQPSGAARTGYAIVDIAGATFHDEGRYVAVQSDGRIVIAGMSLVQQGSFRYRRATVARLTADGQRDTSFGGGTGHIVLPGFYTADPQTSDYVTGIALTQDGRLPAGDGITLVGYTDSRNMAFITRLTRDGQPDTSFAGTGRITTSSVTSGGQTTGASVLRGARIDSSGRIVVVGTANDRGFTFLRYLANGAPDTGFGNGGRSLVKLSTISHYDEPRALALQGNGKIVAAGYASTASASGAPQNDFFVVRLQENGFADPAFGDGQGRTVGRLSELTDEAFALSVEPSGHILAAGDALRVGTSQDDAAVLRAFGDPDRLFYDGFEQR</sequence>
<evidence type="ECO:0000313" key="2">
    <source>
        <dbReference type="EMBL" id="UXI66716.1"/>
    </source>
</evidence>
<evidence type="ECO:0000313" key="3">
    <source>
        <dbReference type="Proteomes" id="UP001064632"/>
    </source>
</evidence>
<keyword evidence="1" id="KW-0732">Signal</keyword>
<organism evidence="2 3">
    <name type="scientific">Tahibacter amnicola</name>
    <dbReference type="NCBI Taxonomy" id="2976241"/>
    <lineage>
        <taxon>Bacteria</taxon>
        <taxon>Pseudomonadati</taxon>
        <taxon>Pseudomonadota</taxon>
        <taxon>Gammaproteobacteria</taxon>
        <taxon>Lysobacterales</taxon>
        <taxon>Rhodanobacteraceae</taxon>
        <taxon>Tahibacter</taxon>
    </lineage>
</organism>
<dbReference type="EMBL" id="CP104694">
    <property type="protein sequence ID" value="UXI66716.1"/>
    <property type="molecule type" value="Genomic_DNA"/>
</dbReference>
<feature type="chain" id="PRO_5047233811" description="Delta-60 repeat protein" evidence="1">
    <location>
        <begin position="32"/>
        <end position="488"/>
    </location>
</feature>
<dbReference type="InterPro" id="IPR013431">
    <property type="entry name" value="Delta_60_rpt"/>
</dbReference>
<evidence type="ECO:0008006" key="4">
    <source>
        <dbReference type="Google" id="ProtNLM"/>
    </source>
</evidence>
<dbReference type="Gene3D" id="2.80.10.50">
    <property type="match status" value="3"/>
</dbReference>
<gene>
    <name evidence="2" type="ORF">N4264_18445</name>
</gene>
<evidence type="ECO:0000256" key="1">
    <source>
        <dbReference type="SAM" id="SignalP"/>
    </source>
</evidence>
<reference evidence="2" key="1">
    <citation type="submission" date="2022-09" db="EMBL/GenBank/DDBJ databases">
        <title>Tahibacter sp. nov., isolated from a fresh water.</title>
        <authorList>
            <person name="Baek J.H."/>
            <person name="Lee J.K."/>
            <person name="Kim J.M."/>
            <person name="Jeon C.O."/>
        </authorList>
    </citation>
    <scope>NUCLEOTIDE SEQUENCE</scope>
    <source>
        <strain evidence="2">W38</strain>
    </source>
</reference>
<dbReference type="SUPFAM" id="SSF101898">
    <property type="entry name" value="NHL repeat"/>
    <property type="match status" value="1"/>
</dbReference>
<accession>A0ABY6BDM4</accession>
<proteinExistence type="predicted"/>
<name>A0ABY6BDM4_9GAMM</name>
<keyword evidence="3" id="KW-1185">Reference proteome</keyword>
<dbReference type="Pfam" id="PF17164">
    <property type="entry name" value="DUF5122"/>
    <property type="match status" value="4"/>
</dbReference>
<dbReference type="Proteomes" id="UP001064632">
    <property type="component" value="Chromosome"/>
</dbReference>